<keyword evidence="4" id="KW-1185">Reference proteome</keyword>
<name>A0A315ZT77_9FIRM</name>
<dbReference type="InterPro" id="IPR013094">
    <property type="entry name" value="AB_hydrolase_3"/>
</dbReference>
<dbReference type="RefSeq" id="WP_109712784.1">
    <property type="nucleotide sequence ID" value="NZ_QGDS01000010.1"/>
</dbReference>
<dbReference type="PANTHER" id="PTHR48081">
    <property type="entry name" value="AB HYDROLASE SUPERFAMILY PROTEIN C4A8.06C"/>
    <property type="match status" value="1"/>
</dbReference>
<protein>
    <submittedName>
        <fullName evidence="3">Acetyl esterase/lipase</fullName>
    </submittedName>
</protein>
<sequence>MKRKDFVIPRASYPLNASLTYMEGTELKGYLLYFHGGGLLFGTKDDLPEKIIDYYCRNGFGILSFDYGLSPYTKLPGILTDIKDGVSWFLDNQGFFPKAWLPWFLWGRSAGAYLCLISTLLKYIPYPNGILSYYGYGFLEPDWYQLPNPYYNRLPAFSSSDFNVFMQEGSCTSAPLQERYSFYVHARQTGNWVSLFYDGKMKNFLKEYTFLLHEVPADYPPVFLTHALQDPDVPFTESKALHQKLPNSVFYPVSSPEHDFDRDADSYTTNHILELSYSFLEANLTN</sequence>
<dbReference type="Pfam" id="PF07859">
    <property type="entry name" value="Abhydrolase_3"/>
    <property type="match status" value="1"/>
</dbReference>
<keyword evidence="1" id="KW-0378">Hydrolase</keyword>
<proteinExistence type="predicted"/>
<reference evidence="4" key="1">
    <citation type="submission" date="2017-07" db="EMBL/GenBank/DDBJ databases">
        <authorList>
            <person name="Varghese N."/>
            <person name="Submissions S."/>
        </authorList>
    </citation>
    <scope>NUCLEOTIDE SEQUENCE [LARGE SCALE GENOMIC DNA]</scope>
    <source>
        <strain evidence="4">NLAE-zl-C134</strain>
    </source>
</reference>
<feature type="domain" description="Alpha/beta hydrolase fold-3" evidence="2">
    <location>
        <begin position="31"/>
        <end position="120"/>
    </location>
</feature>
<dbReference type="InterPro" id="IPR050300">
    <property type="entry name" value="GDXG_lipolytic_enzyme"/>
</dbReference>
<evidence type="ECO:0000313" key="3">
    <source>
        <dbReference type="EMBL" id="SUQ15194.1"/>
    </source>
</evidence>
<evidence type="ECO:0000256" key="1">
    <source>
        <dbReference type="ARBA" id="ARBA00022801"/>
    </source>
</evidence>
<accession>A0A315ZT77</accession>
<dbReference type="Proteomes" id="UP000254051">
    <property type="component" value="Unassembled WGS sequence"/>
</dbReference>
<gene>
    <name evidence="3" type="ORF">SAMN05216529_11097</name>
</gene>
<dbReference type="AlphaFoldDB" id="A0A315ZT77"/>
<evidence type="ECO:0000313" key="4">
    <source>
        <dbReference type="Proteomes" id="UP000254051"/>
    </source>
</evidence>
<organism evidence="3 4">
    <name type="scientific">Faecalicatena contorta</name>
    <dbReference type="NCBI Taxonomy" id="39482"/>
    <lineage>
        <taxon>Bacteria</taxon>
        <taxon>Bacillati</taxon>
        <taxon>Bacillota</taxon>
        <taxon>Clostridia</taxon>
        <taxon>Lachnospirales</taxon>
        <taxon>Lachnospiraceae</taxon>
        <taxon>Faecalicatena</taxon>
    </lineage>
</organism>
<evidence type="ECO:0000259" key="2">
    <source>
        <dbReference type="Pfam" id="PF07859"/>
    </source>
</evidence>
<dbReference type="GO" id="GO:0016787">
    <property type="term" value="F:hydrolase activity"/>
    <property type="evidence" value="ECO:0007669"/>
    <property type="project" value="UniProtKB-KW"/>
</dbReference>
<dbReference type="Gene3D" id="3.40.50.1820">
    <property type="entry name" value="alpha/beta hydrolase"/>
    <property type="match status" value="1"/>
</dbReference>
<dbReference type="OrthoDB" id="24847at2"/>
<dbReference type="SUPFAM" id="SSF53474">
    <property type="entry name" value="alpha/beta-Hydrolases"/>
    <property type="match status" value="1"/>
</dbReference>
<dbReference type="InterPro" id="IPR029058">
    <property type="entry name" value="AB_hydrolase_fold"/>
</dbReference>
<dbReference type="EMBL" id="UHJJ01000010">
    <property type="protein sequence ID" value="SUQ15194.1"/>
    <property type="molecule type" value="Genomic_DNA"/>
</dbReference>